<feature type="region of interest" description="Disordered" evidence="1">
    <location>
        <begin position="115"/>
        <end position="141"/>
    </location>
</feature>
<dbReference type="Proteomes" id="UP000296049">
    <property type="component" value="Unassembled WGS sequence"/>
</dbReference>
<proteinExistence type="predicted"/>
<gene>
    <name evidence="2" type="ORF">Anapl_05232</name>
</gene>
<accession>R0LH02</accession>
<reference evidence="3" key="1">
    <citation type="journal article" date="2013" name="Nat. Genet.">
        <title>The duck genome and transcriptome provide insight into an avian influenza virus reservoir species.</title>
        <authorList>
            <person name="Huang Y."/>
            <person name="Li Y."/>
            <person name="Burt D.W."/>
            <person name="Chen H."/>
            <person name="Zhang Y."/>
            <person name="Qian W."/>
            <person name="Kim H."/>
            <person name="Gan S."/>
            <person name="Zhao Y."/>
            <person name="Li J."/>
            <person name="Yi K."/>
            <person name="Feng H."/>
            <person name="Zhu P."/>
            <person name="Li B."/>
            <person name="Liu Q."/>
            <person name="Fairley S."/>
            <person name="Magor K.E."/>
            <person name="Du Z."/>
            <person name="Hu X."/>
            <person name="Goodman L."/>
            <person name="Tafer H."/>
            <person name="Vignal A."/>
            <person name="Lee T."/>
            <person name="Kim K.W."/>
            <person name="Sheng Z."/>
            <person name="An Y."/>
            <person name="Searle S."/>
            <person name="Herrero J."/>
            <person name="Groenen M.A."/>
            <person name="Crooijmans R.P."/>
            <person name="Faraut T."/>
            <person name="Cai Q."/>
            <person name="Webster R.G."/>
            <person name="Aldridge J.R."/>
            <person name="Warren W.C."/>
            <person name="Bartschat S."/>
            <person name="Kehr S."/>
            <person name="Marz M."/>
            <person name="Stadler P.F."/>
            <person name="Smith J."/>
            <person name="Kraus R.H."/>
            <person name="Zhao Y."/>
            <person name="Ren L."/>
            <person name="Fei J."/>
            <person name="Morisson M."/>
            <person name="Kaiser P."/>
            <person name="Griffin D.K."/>
            <person name="Rao M."/>
            <person name="Pitel F."/>
            <person name="Wang J."/>
            <person name="Li N."/>
        </authorList>
    </citation>
    <scope>NUCLEOTIDE SEQUENCE [LARGE SCALE GENOMIC DNA]</scope>
</reference>
<evidence type="ECO:0000313" key="2">
    <source>
        <dbReference type="EMBL" id="EOB00845.1"/>
    </source>
</evidence>
<dbReference type="AlphaFoldDB" id="R0LH02"/>
<evidence type="ECO:0000256" key="1">
    <source>
        <dbReference type="SAM" id="MobiDB-lite"/>
    </source>
</evidence>
<organism evidence="2 3">
    <name type="scientific">Anas platyrhynchos</name>
    <name type="common">Mallard</name>
    <name type="synonym">Anas boschas</name>
    <dbReference type="NCBI Taxonomy" id="8839"/>
    <lineage>
        <taxon>Eukaryota</taxon>
        <taxon>Metazoa</taxon>
        <taxon>Chordata</taxon>
        <taxon>Craniata</taxon>
        <taxon>Vertebrata</taxon>
        <taxon>Euteleostomi</taxon>
        <taxon>Archelosauria</taxon>
        <taxon>Archosauria</taxon>
        <taxon>Dinosauria</taxon>
        <taxon>Saurischia</taxon>
        <taxon>Theropoda</taxon>
        <taxon>Coelurosauria</taxon>
        <taxon>Aves</taxon>
        <taxon>Neognathae</taxon>
        <taxon>Galloanserae</taxon>
        <taxon>Anseriformes</taxon>
        <taxon>Anatidae</taxon>
        <taxon>Anatinae</taxon>
        <taxon>Anas</taxon>
    </lineage>
</organism>
<dbReference type="EMBL" id="KB743153">
    <property type="protein sequence ID" value="EOB00845.1"/>
    <property type="molecule type" value="Genomic_DNA"/>
</dbReference>
<protein>
    <submittedName>
        <fullName evidence="2">Uncharacterized protein</fullName>
    </submittedName>
</protein>
<keyword evidence="3" id="KW-1185">Reference proteome</keyword>
<name>R0LH02_ANAPL</name>
<feature type="region of interest" description="Disordered" evidence="1">
    <location>
        <begin position="51"/>
        <end position="76"/>
    </location>
</feature>
<sequence>MKSRGSNTCKELQQQEHLILVLQLLAGQDADLDFVRSPQVASVGTCIHSADNTRNNKFLPEGGSSHSGEKQSRGSYRTHFLTTTRHVPALRAKPTADRKPHVHLSFAAAFHAHPKTWGPSSGSARTWKEKAGTGQPVPTRGCHSRAQIKVKPERKMFAVPLAIKGRVVPATGTLHQLG</sequence>
<evidence type="ECO:0000313" key="3">
    <source>
        <dbReference type="Proteomes" id="UP000296049"/>
    </source>
</evidence>